<keyword evidence="4" id="KW-1185">Reference proteome</keyword>
<dbReference type="EMBL" id="JAVFCB010000005">
    <property type="protein sequence ID" value="MDQ4214268.1"/>
    <property type="molecule type" value="Genomic_DNA"/>
</dbReference>
<sequence>MNIADTMGGFVRRWYIAVPGIILALVAGFGTFIAVQPGHQRTSTQLLLPGSGTIPVGTTNPYLFLGGLTQAADIVVRVMRSDEVLGPIVKDYPGTDVLVERDPTVSGPVIQITVTGKTDAATEDVLAALIDETKVELDRLQTQQKVKTDDRISVSTLTLDTQSTLQQKTRILISAGVALGLVVLTLIVASLIDGLARRPHKAGRRGGRGRVKGDARRRRAAPGESSQDELLDPIDDDSADDGPAAGEIAPTDPAPEEGAEPVPDTAGRPGFAERPRVPVDDTADESDRSDRSDKDAAPAGETVGAGRGRTHHRAARRT</sequence>
<comment type="caution">
    <text evidence="3">The sequence shown here is derived from an EMBL/GenBank/DDBJ whole genome shotgun (WGS) entry which is preliminary data.</text>
</comment>
<feature type="compositionally biased region" description="Basic residues" evidence="1">
    <location>
        <begin position="197"/>
        <end position="220"/>
    </location>
</feature>
<accession>A0ABU0XGL4</accession>
<evidence type="ECO:0000256" key="1">
    <source>
        <dbReference type="SAM" id="MobiDB-lite"/>
    </source>
</evidence>
<dbReference type="RefSeq" id="WP_308489205.1">
    <property type="nucleotide sequence ID" value="NZ_JAVFCB010000005.1"/>
</dbReference>
<evidence type="ECO:0000256" key="2">
    <source>
        <dbReference type="SAM" id="Phobius"/>
    </source>
</evidence>
<name>A0ABU0XGL4_9MICO</name>
<evidence type="ECO:0008006" key="5">
    <source>
        <dbReference type="Google" id="ProtNLM"/>
    </source>
</evidence>
<reference evidence="3 4" key="1">
    <citation type="submission" date="2023-08" db="EMBL/GenBank/DDBJ databases">
        <title>Microbacterium sp. nov., isolated from a waste landfill.</title>
        <authorList>
            <person name="Wen W."/>
        </authorList>
    </citation>
    <scope>NUCLEOTIDE SEQUENCE [LARGE SCALE GENOMIC DNA]</scope>
    <source>
        <strain evidence="3 4">ASV81</strain>
    </source>
</reference>
<feature type="transmembrane region" description="Helical" evidence="2">
    <location>
        <begin position="14"/>
        <end position="35"/>
    </location>
</feature>
<proteinExistence type="predicted"/>
<feature type="compositionally biased region" description="Basic residues" evidence="1">
    <location>
        <begin position="308"/>
        <end position="318"/>
    </location>
</feature>
<organism evidence="3 4">
    <name type="scientific">Microbacterium capsulatum</name>
    <dbReference type="NCBI Taxonomy" id="3041921"/>
    <lineage>
        <taxon>Bacteria</taxon>
        <taxon>Bacillati</taxon>
        <taxon>Actinomycetota</taxon>
        <taxon>Actinomycetes</taxon>
        <taxon>Micrococcales</taxon>
        <taxon>Microbacteriaceae</taxon>
        <taxon>Microbacterium</taxon>
    </lineage>
</organism>
<evidence type="ECO:0000313" key="4">
    <source>
        <dbReference type="Proteomes" id="UP001230289"/>
    </source>
</evidence>
<feature type="compositionally biased region" description="Acidic residues" evidence="1">
    <location>
        <begin position="226"/>
        <end position="240"/>
    </location>
</feature>
<keyword evidence="2" id="KW-0472">Membrane</keyword>
<keyword evidence="2" id="KW-1133">Transmembrane helix</keyword>
<dbReference type="Proteomes" id="UP001230289">
    <property type="component" value="Unassembled WGS sequence"/>
</dbReference>
<protein>
    <recommendedName>
        <fullName evidence="5">Capsular polysaccharide biosynthesis protein</fullName>
    </recommendedName>
</protein>
<feature type="region of interest" description="Disordered" evidence="1">
    <location>
        <begin position="197"/>
        <end position="318"/>
    </location>
</feature>
<keyword evidence="2" id="KW-0812">Transmembrane</keyword>
<feature type="transmembrane region" description="Helical" evidence="2">
    <location>
        <begin position="171"/>
        <end position="192"/>
    </location>
</feature>
<gene>
    <name evidence="3" type="ORF">RBR11_10115</name>
</gene>
<evidence type="ECO:0000313" key="3">
    <source>
        <dbReference type="EMBL" id="MDQ4214268.1"/>
    </source>
</evidence>
<feature type="compositionally biased region" description="Basic and acidic residues" evidence="1">
    <location>
        <begin position="271"/>
        <end position="296"/>
    </location>
</feature>